<accession>B9Y7P0</accession>
<dbReference type="EMBL" id="ACCF01000101">
    <property type="protein sequence ID" value="EEF68017.1"/>
    <property type="molecule type" value="Genomic_DNA"/>
</dbReference>
<organism evidence="1 2">
    <name type="scientific">Holdemania filiformis DSM 12042</name>
    <dbReference type="NCBI Taxonomy" id="545696"/>
    <lineage>
        <taxon>Bacteria</taxon>
        <taxon>Bacillati</taxon>
        <taxon>Bacillota</taxon>
        <taxon>Erysipelotrichia</taxon>
        <taxon>Erysipelotrichales</taxon>
        <taxon>Erysipelotrichaceae</taxon>
        <taxon>Holdemania</taxon>
    </lineage>
</organism>
<reference evidence="1 2" key="1">
    <citation type="submission" date="2008-12" db="EMBL/GenBank/DDBJ databases">
        <authorList>
            <person name="Fulton L."/>
            <person name="Clifton S."/>
            <person name="Fulton B."/>
            <person name="Xu J."/>
            <person name="Minx P."/>
            <person name="Pepin K.H."/>
            <person name="Johnson M."/>
            <person name="Bhonagiri V."/>
            <person name="Nash W.E."/>
            <person name="Mardis E.R."/>
            <person name="Wilson R.K."/>
        </authorList>
    </citation>
    <scope>NUCLEOTIDE SEQUENCE [LARGE SCALE GENOMIC DNA]</scope>
    <source>
        <strain evidence="1 2">DSM 12042</strain>
    </source>
</reference>
<protein>
    <submittedName>
        <fullName evidence="1">Uncharacterized protein</fullName>
    </submittedName>
</protein>
<proteinExistence type="predicted"/>
<dbReference type="HOGENOM" id="CLU_2617184_0_0_9"/>
<reference evidence="1 2" key="2">
    <citation type="submission" date="2009-02" db="EMBL/GenBank/DDBJ databases">
        <title>Draft genome sequence of Holdemania filiformis DSM 12042.</title>
        <authorList>
            <person name="Sudarsanam P."/>
            <person name="Ley R."/>
            <person name="Guruge J."/>
            <person name="Turnbaugh P.J."/>
            <person name="Mahowald M."/>
            <person name="Liep D."/>
            <person name="Gordon J."/>
        </authorList>
    </citation>
    <scope>NUCLEOTIDE SEQUENCE [LARGE SCALE GENOMIC DNA]</scope>
    <source>
        <strain evidence="1 2">DSM 12042</strain>
    </source>
</reference>
<dbReference type="STRING" id="545696.HOLDEFILI_01835"/>
<dbReference type="AlphaFoldDB" id="B9Y7P0"/>
<gene>
    <name evidence="1" type="ORF">HOLDEFILI_01835</name>
</gene>
<name>B9Y7P0_9FIRM</name>
<evidence type="ECO:0000313" key="1">
    <source>
        <dbReference type="EMBL" id="EEF68017.1"/>
    </source>
</evidence>
<evidence type="ECO:0000313" key="2">
    <source>
        <dbReference type="Proteomes" id="UP000005950"/>
    </source>
</evidence>
<sequence>MEHFLELFVTVVLKVGLPLIECSINFPDGISTFSLLSELIEFLNRQFQNHSSAYLSLSPTFKIPIFSCKNAKGTFPSR</sequence>
<comment type="caution">
    <text evidence="1">The sequence shown here is derived from an EMBL/GenBank/DDBJ whole genome shotgun (WGS) entry which is preliminary data.</text>
</comment>
<dbReference type="Proteomes" id="UP000005950">
    <property type="component" value="Unassembled WGS sequence"/>
</dbReference>